<dbReference type="SUPFAM" id="SSF51735">
    <property type="entry name" value="NAD(P)-binding Rossmann-fold domains"/>
    <property type="match status" value="1"/>
</dbReference>
<keyword evidence="1" id="KW-0560">Oxidoreductase</keyword>
<dbReference type="PANTHER" id="PTHR47534">
    <property type="entry name" value="YALI0E05731P"/>
    <property type="match status" value="1"/>
</dbReference>
<organism evidence="2 3">
    <name type="scientific">Aspergillus pseudoustus</name>
    <dbReference type="NCBI Taxonomy" id="1810923"/>
    <lineage>
        <taxon>Eukaryota</taxon>
        <taxon>Fungi</taxon>
        <taxon>Dikarya</taxon>
        <taxon>Ascomycota</taxon>
        <taxon>Pezizomycotina</taxon>
        <taxon>Eurotiomycetes</taxon>
        <taxon>Eurotiomycetidae</taxon>
        <taxon>Eurotiales</taxon>
        <taxon>Aspergillaceae</taxon>
        <taxon>Aspergillus</taxon>
        <taxon>Aspergillus subgen. Nidulantes</taxon>
    </lineage>
</organism>
<dbReference type="InterPro" id="IPR036291">
    <property type="entry name" value="NAD(P)-bd_dom_sf"/>
</dbReference>
<sequence>MADMQSVHQNNAALNEYGPGLVAVFVGGTSGIGESTAHAFVRHALNPHVYLIGQNAEQAAKIIKEMQEANPWALVRFLKKDISLLGDVNDACKEIQERHNEVNILFMSPGVSKGGYRTQEGLDKKLSLHYYARMRFVVNLMPQLTTGSNRLSRVISVLGAGGEGPLILEDLSLKTNYSLRNCANHAITMTSLAMNELSQAHPSISFIHTYPGVVKTNLTRDMGTVAHVGAKMLLNLATPWIVPLKESGERHLYLATNKDFGRLATRRFITAPPANTEFTMQAYLVDYRGLPRQNLRLLQRYNRDGISRTVWAHTLDVFKNVGASDLI</sequence>
<name>A0ABR4L1T2_9EURO</name>
<dbReference type="InterPro" id="IPR002347">
    <property type="entry name" value="SDR_fam"/>
</dbReference>
<dbReference type="Proteomes" id="UP001610446">
    <property type="component" value="Unassembled WGS sequence"/>
</dbReference>
<protein>
    <recommendedName>
        <fullName evidence="4">Short-chain dehydrogenase/reductase</fullName>
    </recommendedName>
</protein>
<reference evidence="2 3" key="1">
    <citation type="submission" date="2024-07" db="EMBL/GenBank/DDBJ databases">
        <title>Section-level genome sequencing and comparative genomics of Aspergillus sections Usti and Cavernicolus.</title>
        <authorList>
            <consortium name="Lawrence Berkeley National Laboratory"/>
            <person name="Nybo J.L."/>
            <person name="Vesth T.C."/>
            <person name="Theobald S."/>
            <person name="Frisvad J.C."/>
            <person name="Larsen T.O."/>
            <person name="Kjaerboelling I."/>
            <person name="Rothschild-Mancinelli K."/>
            <person name="Lyhne E.K."/>
            <person name="Kogle M.E."/>
            <person name="Barry K."/>
            <person name="Clum A."/>
            <person name="Na H."/>
            <person name="Ledsgaard L."/>
            <person name="Lin J."/>
            <person name="Lipzen A."/>
            <person name="Kuo A."/>
            <person name="Riley R."/>
            <person name="Mondo S."/>
            <person name="Labutti K."/>
            <person name="Haridas S."/>
            <person name="Pangalinan J."/>
            <person name="Salamov A.A."/>
            <person name="Simmons B.A."/>
            <person name="Magnuson J.K."/>
            <person name="Chen J."/>
            <person name="Drula E."/>
            <person name="Henrissat B."/>
            <person name="Wiebenga A."/>
            <person name="Lubbers R.J."/>
            <person name="Gomes A.C."/>
            <person name="Makela M.R."/>
            <person name="Stajich J."/>
            <person name="Grigoriev I.V."/>
            <person name="Mortensen U.H."/>
            <person name="De Vries R.P."/>
            <person name="Baker S.E."/>
            <person name="Andersen M.R."/>
        </authorList>
    </citation>
    <scope>NUCLEOTIDE SEQUENCE [LARGE SCALE GENOMIC DNA]</scope>
    <source>
        <strain evidence="2 3">CBS 123904</strain>
    </source>
</reference>
<evidence type="ECO:0000313" key="2">
    <source>
        <dbReference type="EMBL" id="KAL2858454.1"/>
    </source>
</evidence>
<evidence type="ECO:0008006" key="4">
    <source>
        <dbReference type="Google" id="ProtNLM"/>
    </source>
</evidence>
<evidence type="ECO:0000256" key="1">
    <source>
        <dbReference type="ARBA" id="ARBA00023002"/>
    </source>
</evidence>
<keyword evidence="3" id="KW-1185">Reference proteome</keyword>
<dbReference type="Gene3D" id="3.40.50.720">
    <property type="entry name" value="NAD(P)-binding Rossmann-like Domain"/>
    <property type="match status" value="1"/>
</dbReference>
<evidence type="ECO:0000313" key="3">
    <source>
        <dbReference type="Proteomes" id="UP001610446"/>
    </source>
</evidence>
<dbReference type="Pfam" id="PF00106">
    <property type="entry name" value="adh_short"/>
    <property type="match status" value="1"/>
</dbReference>
<dbReference type="InterPro" id="IPR052228">
    <property type="entry name" value="Sec_Metab_Biosynth_Oxidored"/>
</dbReference>
<proteinExistence type="predicted"/>
<comment type="caution">
    <text evidence="2">The sequence shown here is derived from an EMBL/GenBank/DDBJ whole genome shotgun (WGS) entry which is preliminary data.</text>
</comment>
<gene>
    <name evidence="2" type="ORF">BJY01DRAFT_256644</name>
</gene>
<dbReference type="EMBL" id="JBFXLU010000001">
    <property type="protein sequence ID" value="KAL2858454.1"/>
    <property type="molecule type" value="Genomic_DNA"/>
</dbReference>
<accession>A0ABR4L1T2</accession>
<dbReference type="PANTHER" id="PTHR47534:SF2">
    <property type="entry name" value="KETOREDUCTASE (KR) DOMAIN-CONTAINING PROTEIN-RELATED"/>
    <property type="match status" value="1"/>
</dbReference>